<accession>A0A377GJN3</accession>
<keyword evidence="3" id="KW-1185">Reference proteome</keyword>
<reference evidence="1 3" key="1">
    <citation type="submission" date="2017-01" db="EMBL/GenBank/DDBJ databases">
        <authorList>
            <person name="Varghese N."/>
            <person name="Submissions S."/>
        </authorList>
    </citation>
    <scope>NUCLEOTIDE SEQUENCE [LARGE SCALE GENOMIC DNA]</scope>
    <source>
        <strain evidence="1 3">ATCC 33342</strain>
    </source>
</reference>
<protein>
    <submittedName>
        <fullName evidence="2">Uncharacterized protein</fullName>
    </submittedName>
</protein>
<evidence type="ECO:0000313" key="3">
    <source>
        <dbReference type="Proteomes" id="UP000186808"/>
    </source>
</evidence>
<dbReference type="Proteomes" id="UP000254374">
    <property type="component" value="Unassembled WGS sequence"/>
</dbReference>
<sequence>MKYKTTVEQQRDGSLVMKDGAREAIGDMTFAYHALLAICDDQSSKKNAFVNGKHFFVESADGRLNSDRLKVTISKEFAQDAIAVLKNEYPGLEIKGEHPVQTNTTNFNPT</sequence>
<evidence type="ECO:0000313" key="2">
    <source>
        <dbReference type="EMBL" id="STO24814.1"/>
    </source>
</evidence>
<dbReference type="EMBL" id="UGGV01000001">
    <property type="protein sequence ID" value="STO24814.1"/>
    <property type="molecule type" value="Genomic_DNA"/>
</dbReference>
<dbReference type="AlphaFoldDB" id="A0A377GJN3"/>
<proteinExistence type="predicted"/>
<dbReference type="Proteomes" id="UP000186808">
    <property type="component" value="Unassembled WGS sequence"/>
</dbReference>
<dbReference type="STRING" id="464.Lgor_2804"/>
<dbReference type="EMBL" id="FTNL01000013">
    <property type="protein sequence ID" value="SIR48992.1"/>
    <property type="molecule type" value="Genomic_DNA"/>
</dbReference>
<dbReference type="OrthoDB" id="5649397at2"/>
<organism evidence="2 4">
    <name type="scientific">Fluoribacter gormanii</name>
    <dbReference type="NCBI Taxonomy" id="464"/>
    <lineage>
        <taxon>Bacteria</taxon>
        <taxon>Pseudomonadati</taxon>
        <taxon>Pseudomonadota</taxon>
        <taxon>Gammaproteobacteria</taxon>
        <taxon>Legionellales</taxon>
        <taxon>Legionellaceae</taxon>
        <taxon>Fluoribacter</taxon>
    </lineage>
</organism>
<evidence type="ECO:0000313" key="1">
    <source>
        <dbReference type="EMBL" id="SIR48992.1"/>
    </source>
</evidence>
<name>A0A377GJN3_9GAMM</name>
<gene>
    <name evidence="2" type="ORF">NCTC11401_01632</name>
    <name evidence="1" type="ORF">SAMN05421777_11378</name>
</gene>
<dbReference type="RefSeq" id="WP_058469127.1">
    <property type="nucleotide sequence ID" value="NZ_CAAAIV010000056.1"/>
</dbReference>
<reference evidence="2 4" key="2">
    <citation type="submission" date="2018-06" db="EMBL/GenBank/DDBJ databases">
        <authorList>
            <consortium name="Pathogen Informatics"/>
            <person name="Doyle S."/>
        </authorList>
    </citation>
    <scope>NUCLEOTIDE SEQUENCE [LARGE SCALE GENOMIC DNA]</scope>
    <source>
        <strain evidence="2 4">NCTC11401</strain>
    </source>
</reference>
<evidence type="ECO:0000313" key="4">
    <source>
        <dbReference type="Proteomes" id="UP000254374"/>
    </source>
</evidence>